<dbReference type="AlphaFoldDB" id="A0AAU2JIH8"/>
<proteinExistence type="predicted"/>
<protein>
    <submittedName>
        <fullName evidence="1">Uncharacterized protein</fullName>
    </submittedName>
</protein>
<accession>A0AAU2JIH8</accession>
<evidence type="ECO:0000313" key="1">
    <source>
        <dbReference type="EMBL" id="WTU72045.1"/>
    </source>
</evidence>
<sequence length="164" mass="18199">MDWSSVVSTVTGAIIGVGATSLADRSRWRREQGDRRTAVTRELYAAYLAAVARTWSEIYAVTIDSTEPWPERRRLAAQAYRDGGVYELRYQISITAPPDIVALSDDVNRGIRDLVSSLSAGRTFGSWDELRSANLAWFEAFDTMRGKMRLDLDATSLPLPPSGP</sequence>
<reference evidence="1" key="1">
    <citation type="submission" date="2022-10" db="EMBL/GenBank/DDBJ databases">
        <title>The complete genomes of actinobacterial strains from the NBC collection.</title>
        <authorList>
            <person name="Joergensen T.S."/>
            <person name="Alvarez Arevalo M."/>
            <person name="Sterndorff E.B."/>
            <person name="Faurdal D."/>
            <person name="Vuksanovic O."/>
            <person name="Mourched A.-S."/>
            <person name="Charusanti P."/>
            <person name="Shaw S."/>
            <person name="Blin K."/>
            <person name="Weber T."/>
        </authorList>
    </citation>
    <scope>NUCLEOTIDE SEQUENCE</scope>
    <source>
        <strain evidence="1">NBC_00049</strain>
    </source>
</reference>
<dbReference type="EMBL" id="CP108264">
    <property type="protein sequence ID" value="WTU72045.1"/>
    <property type="molecule type" value="Genomic_DNA"/>
</dbReference>
<organism evidence="1">
    <name type="scientific">Streptomyces sp. NBC_00049</name>
    <dbReference type="NCBI Taxonomy" id="2903617"/>
    <lineage>
        <taxon>Bacteria</taxon>
        <taxon>Bacillati</taxon>
        <taxon>Actinomycetota</taxon>
        <taxon>Actinomycetes</taxon>
        <taxon>Kitasatosporales</taxon>
        <taxon>Streptomycetaceae</taxon>
        <taxon>Streptomyces</taxon>
    </lineage>
</organism>
<gene>
    <name evidence="1" type="ORF">OG327_01130</name>
</gene>
<name>A0AAU2JIH8_9ACTN</name>